<evidence type="ECO:0000313" key="2">
    <source>
        <dbReference type="Proteomes" id="UP000237819"/>
    </source>
</evidence>
<evidence type="ECO:0000313" key="1">
    <source>
        <dbReference type="EMBL" id="PQO44789.1"/>
    </source>
</evidence>
<dbReference type="Proteomes" id="UP000237819">
    <property type="component" value="Unassembled WGS sequence"/>
</dbReference>
<proteinExistence type="predicted"/>
<protein>
    <recommendedName>
        <fullName evidence="3">Leucine Rich repeats (2 copies)</fullName>
    </recommendedName>
</protein>
<dbReference type="SUPFAM" id="SSF52047">
    <property type="entry name" value="RNI-like"/>
    <property type="match status" value="1"/>
</dbReference>
<organism evidence="1 2">
    <name type="scientific">Blastopirellula marina</name>
    <dbReference type="NCBI Taxonomy" id="124"/>
    <lineage>
        <taxon>Bacteria</taxon>
        <taxon>Pseudomonadati</taxon>
        <taxon>Planctomycetota</taxon>
        <taxon>Planctomycetia</taxon>
        <taxon>Pirellulales</taxon>
        <taxon>Pirellulaceae</taxon>
        <taxon>Blastopirellula</taxon>
    </lineage>
</organism>
<reference evidence="1 2" key="1">
    <citation type="submission" date="2018-02" db="EMBL/GenBank/DDBJ databases">
        <title>Comparative genomes isolates from brazilian mangrove.</title>
        <authorList>
            <person name="Araujo J.E."/>
            <person name="Taketani R.G."/>
            <person name="Silva M.C.P."/>
            <person name="Loureco M.V."/>
            <person name="Andreote F.D."/>
        </authorList>
    </citation>
    <scope>NUCLEOTIDE SEQUENCE [LARGE SCALE GENOMIC DNA]</scope>
    <source>
        <strain evidence="1 2">Nap-Phe MGV</strain>
    </source>
</reference>
<evidence type="ECO:0008006" key="3">
    <source>
        <dbReference type="Google" id="ProtNLM"/>
    </source>
</evidence>
<comment type="caution">
    <text evidence="1">The sequence shown here is derived from an EMBL/GenBank/DDBJ whole genome shotgun (WGS) entry which is preliminary data.</text>
</comment>
<name>A0A2S8GK14_9BACT</name>
<accession>A0A2S8GK14</accession>
<sequence length="267" mass="30336">MIVAISLGCVLFGWIAWRARIGKVHEEVAERIGQIESDRPFISIYPTHWRVEWESETNQNLTLPGGSLRGRTIRSGATLTFSRLQINRSVKYSPHWMKWTGTETVFHRIKSIRRSCDHTREEVEGLVREIVRLDHIEHLHVGRTPLTAAELSLIAENVDIDSINAAMIDLQYGDILPGLATCNVQELDLSHTWFSDPATADLPTSLVDLNLERTAVTDAGLDQFVRLTNLEHLNLKRTPTTEAAIETLRAKMPWCTIDWEPLEREAP</sequence>
<gene>
    <name evidence="1" type="ORF">C5Y93_16965</name>
</gene>
<dbReference type="Gene3D" id="3.80.10.10">
    <property type="entry name" value="Ribonuclease Inhibitor"/>
    <property type="match status" value="1"/>
</dbReference>
<dbReference type="InterPro" id="IPR032675">
    <property type="entry name" value="LRR_dom_sf"/>
</dbReference>
<dbReference type="AlphaFoldDB" id="A0A2S8GK14"/>
<dbReference type="EMBL" id="PUHZ01000017">
    <property type="protein sequence ID" value="PQO44789.1"/>
    <property type="molecule type" value="Genomic_DNA"/>
</dbReference>